<dbReference type="EMBL" id="LPXO01000012">
    <property type="protein sequence ID" value="KUF09516.1"/>
    <property type="molecule type" value="Genomic_DNA"/>
</dbReference>
<comment type="caution">
    <text evidence="1">The sequence shown here is derived from an EMBL/GenBank/DDBJ whole genome shotgun (WGS) entry which is preliminary data.</text>
</comment>
<gene>
    <name evidence="1" type="ORF">AVJ23_16650</name>
</gene>
<proteinExistence type="predicted"/>
<keyword evidence="2" id="KW-1185">Reference proteome</keyword>
<evidence type="ECO:0000313" key="1">
    <source>
        <dbReference type="EMBL" id="KUF09516.1"/>
    </source>
</evidence>
<reference evidence="1 2" key="1">
    <citation type="submission" date="2015-12" db="EMBL/GenBank/DDBJ databases">
        <authorList>
            <person name="Shamseldin A."/>
            <person name="Moawad H."/>
            <person name="Abd El-Rahim W.M."/>
            <person name="Sadowsky M.J."/>
        </authorList>
    </citation>
    <scope>NUCLEOTIDE SEQUENCE [LARGE SCALE GENOMIC DNA]</scope>
    <source>
        <strain evidence="1 2">SJ5A-1</strain>
    </source>
</reference>
<protein>
    <submittedName>
        <fullName evidence="1">Uncharacterized protein</fullName>
    </submittedName>
</protein>
<organism evidence="1 2">
    <name type="scientific">Pseudoponticoccus marisrubri</name>
    <dbReference type="NCBI Taxonomy" id="1685382"/>
    <lineage>
        <taxon>Bacteria</taxon>
        <taxon>Pseudomonadati</taxon>
        <taxon>Pseudomonadota</taxon>
        <taxon>Alphaproteobacteria</taxon>
        <taxon>Rhodobacterales</taxon>
        <taxon>Roseobacteraceae</taxon>
        <taxon>Pseudoponticoccus</taxon>
    </lineage>
</organism>
<evidence type="ECO:0000313" key="2">
    <source>
        <dbReference type="Proteomes" id="UP000054396"/>
    </source>
</evidence>
<sequence length="289" mass="32179">MQPAQARDWVHDCPATAEETATFVFHPRLMGVDSDEGDGDVIGNDFEHVLQLHVQVTDYDPKKPGWTGPVRCKTVVTIPHDWDFSISRGGYWETGFAEIVYIRNVPRYTKMDITLYITESDSGSDDWADLDPAPDTSIGMEFEVFVNAQQARSRIGKREGHYDIRMNHAKRLVGDGRTTWPGDKFGAYLEFVMNLHPDDKGMKTGTVTPIPTVPLPLPDQQKVVCDTYAKHATALAQEAAARGCGFVGPRWLTEYTAHFGWCMTGPDMAVMNAEQKAREAELAACIGKP</sequence>
<dbReference type="OrthoDB" id="8265599at2"/>
<dbReference type="RefSeq" id="WP_058863351.1">
    <property type="nucleotide sequence ID" value="NZ_LPXO01000012.1"/>
</dbReference>
<accession>A0A0W7WFW8</accession>
<name>A0A0W7WFW8_9RHOB</name>
<dbReference type="AlphaFoldDB" id="A0A0W7WFW8"/>
<dbReference type="Proteomes" id="UP000054396">
    <property type="component" value="Unassembled WGS sequence"/>
</dbReference>